<feature type="region of interest" description="Disordered" evidence="1">
    <location>
        <begin position="77"/>
        <end position="96"/>
    </location>
</feature>
<dbReference type="InterPro" id="IPR017853">
    <property type="entry name" value="GH"/>
</dbReference>
<dbReference type="GO" id="GO:0000272">
    <property type="term" value="P:polysaccharide catabolic process"/>
    <property type="evidence" value="ECO:0007669"/>
    <property type="project" value="TreeGrafter"/>
</dbReference>
<protein>
    <recommendedName>
        <fullName evidence="4">Alpha-L-arabinofuranosidase</fullName>
    </recommendedName>
</protein>
<gene>
    <name evidence="2" type="ORF">Pmi06nite_64320</name>
</gene>
<dbReference type="PANTHER" id="PTHR43576:SF3">
    <property type="entry name" value="ALPHA-L-ARABINOFURANOSIDASE C"/>
    <property type="match status" value="1"/>
</dbReference>
<dbReference type="EMBL" id="BOOO01000037">
    <property type="protein sequence ID" value="GII32990.1"/>
    <property type="molecule type" value="Genomic_DNA"/>
</dbReference>
<proteinExistence type="predicted"/>
<dbReference type="PANTHER" id="PTHR43576">
    <property type="entry name" value="ALPHA-L-ARABINOFURANOSIDASE C-RELATED"/>
    <property type="match status" value="1"/>
</dbReference>
<sequence>MCSALDEIDRADIRYAARVLTTLSYNTDREGRFMTSTFDEQHHLPLPKLNRRGFLGVGAAAGTAVVLSGLAAPAASAATAQRTDDGGKWNKRSKPSRGYRMTAQALGVNTTSGDGNFADAVVPGLLADAHIGLIRYPGGSGADNANWKAPTGSLPWPKYMALMAQIGSAPMITINYGTLAQGPDSAAAWVGSALTFPNYDSTTAIWVLGNEGYGPWERDQHPDPHTPASYATNVRPYFVAMHAVDPATRVGFPMTIDRTVAAGTGTWVADPDLWNRTVLKQNADQVDFIDFHWYPIFGIPVLSNAQLFETVDRIPHAMDYLRSIIDEYDPNTPIVVSESNISQSEIVYNCQPVAALYAVATALTWLSQGADSYMWWQVHNSDNMNGDFGFLSNGSGNPGPSATTLATAVTAGARNIAVASTAGFYYGHQFTVDTGATLESRKITAIGGSATLAVPVAKGDKNLKVSSIVPFAPGTPITIDTGSGLESRTVASVGTGADSGLLAAPASAGDKTIRIVGRGMGGQSIPVFMPIGFAPGGTVTVGTGTDAETATIESVGTSSSLGTTLVAPASVGDKTLYVASVSNSNNGIANYVGDPITIGSAATEEVRTITGVGSGAAAVTTVVAPLSAGTRTVFLASVTGVTVGHPLMVDTGADQEIVSTIASVGAQTATTLAAAAAAGATNVKVTSNAGLLAGHLITIDTGANRETFTISSVGSGGPTGSGISLSGPLTLAHALGAAAVDVGTGVILSHPVTVAHAAGVAAQDIGSGITLSAPLKQAHPIGTPTRDAGSGLTLTKPLHKNHPDGATVSTPGTGITLSEALTSAHDTAAAVVSTGITFTPALGNAHPAGATVNELGLKEPPLNTPMPAYWGFVLASLMTKPGAYLTEVTPSSPSTVRAFASYLDGTQSICLVNTDDVNPVTFRVNGIGHGGTLKTYDYGLLNPSIVEGTTTFDHAADGLVLAPESIRILVGSVAGSQPKVSVEVRH</sequence>
<dbReference type="Gene3D" id="3.20.20.80">
    <property type="entry name" value="Glycosidases"/>
    <property type="match status" value="1"/>
</dbReference>
<evidence type="ECO:0000313" key="2">
    <source>
        <dbReference type="EMBL" id="GII32990.1"/>
    </source>
</evidence>
<dbReference type="AlphaFoldDB" id="A0A8J3X9M4"/>
<reference evidence="2 3" key="1">
    <citation type="submission" date="2021-01" db="EMBL/GenBank/DDBJ databases">
        <title>Whole genome shotgun sequence of Planotetraspora mira NBRC 15435.</title>
        <authorList>
            <person name="Komaki H."/>
            <person name="Tamura T."/>
        </authorList>
    </citation>
    <scope>NUCLEOTIDE SEQUENCE [LARGE SCALE GENOMIC DNA]</scope>
    <source>
        <strain evidence="2 3">NBRC 15435</strain>
    </source>
</reference>
<organism evidence="2 3">
    <name type="scientific">Planotetraspora mira</name>
    <dbReference type="NCBI Taxonomy" id="58121"/>
    <lineage>
        <taxon>Bacteria</taxon>
        <taxon>Bacillati</taxon>
        <taxon>Actinomycetota</taxon>
        <taxon>Actinomycetes</taxon>
        <taxon>Streptosporangiales</taxon>
        <taxon>Streptosporangiaceae</taxon>
        <taxon>Planotetraspora</taxon>
    </lineage>
</organism>
<keyword evidence="3" id="KW-1185">Reference proteome</keyword>
<evidence type="ECO:0000256" key="1">
    <source>
        <dbReference type="SAM" id="MobiDB-lite"/>
    </source>
</evidence>
<comment type="caution">
    <text evidence="2">The sequence shown here is derived from an EMBL/GenBank/DDBJ whole genome shotgun (WGS) entry which is preliminary data.</text>
</comment>
<dbReference type="InterPro" id="IPR006311">
    <property type="entry name" value="TAT_signal"/>
</dbReference>
<name>A0A8J3X9M4_9ACTN</name>
<evidence type="ECO:0000313" key="3">
    <source>
        <dbReference type="Proteomes" id="UP000650628"/>
    </source>
</evidence>
<dbReference type="PROSITE" id="PS51318">
    <property type="entry name" value="TAT"/>
    <property type="match status" value="1"/>
</dbReference>
<dbReference type="Proteomes" id="UP000650628">
    <property type="component" value="Unassembled WGS sequence"/>
</dbReference>
<accession>A0A8J3X9M4</accession>
<evidence type="ECO:0008006" key="4">
    <source>
        <dbReference type="Google" id="ProtNLM"/>
    </source>
</evidence>
<dbReference type="SUPFAM" id="SSF51445">
    <property type="entry name" value="(Trans)glycosidases"/>
    <property type="match status" value="1"/>
</dbReference>